<dbReference type="PRINTS" id="PR00455">
    <property type="entry name" value="HTHTETR"/>
</dbReference>
<dbReference type="SUPFAM" id="SSF46689">
    <property type="entry name" value="Homeodomain-like"/>
    <property type="match status" value="1"/>
</dbReference>
<keyword evidence="1" id="KW-0805">Transcription regulation</keyword>
<keyword evidence="2 4" id="KW-0238">DNA-binding</keyword>
<dbReference type="InterPro" id="IPR036271">
    <property type="entry name" value="Tet_transcr_reg_TetR-rel_C_sf"/>
</dbReference>
<evidence type="ECO:0000256" key="2">
    <source>
        <dbReference type="ARBA" id="ARBA00023125"/>
    </source>
</evidence>
<evidence type="ECO:0000256" key="1">
    <source>
        <dbReference type="ARBA" id="ARBA00023015"/>
    </source>
</evidence>
<name>A0ABT6NES2_9FIRM</name>
<dbReference type="PANTHER" id="PTHR47506">
    <property type="entry name" value="TRANSCRIPTIONAL REGULATORY PROTEIN"/>
    <property type="match status" value="1"/>
</dbReference>
<keyword evidence="7" id="KW-1185">Reference proteome</keyword>
<dbReference type="SUPFAM" id="SSF48498">
    <property type="entry name" value="Tetracyclin repressor-like, C-terminal domain"/>
    <property type="match status" value="1"/>
</dbReference>
<comment type="caution">
    <text evidence="6">The sequence shown here is derived from an EMBL/GenBank/DDBJ whole genome shotgun (WGS) entry which is preliminary data.</text>
</comment>
<dbReference type="Gene3D" id="1.10.357.10">
    <property type="entry name" value="Tetracycline Repressor, domain 2"/>
    <property type="match status" value="1"/>
</dbReference>
<dbReference type="EMBL" id="JARYZI010000007">
    <property type="protein sequence ID" value="MDH8678865.1"/>
    <property type="molecule type" value="Genomic_DNA"/>
</dbReference>
<feature type="DNA-binding region" description="H-T-H motif" evidence="4">
    <location>
        <begin position="28"/>
        <end position="47"/>
    </location>
</feature>
<dbReference type="InterPro" id="IPR001647">
    <property type="entry name" value="HTH_TetR"/>
</dbReference>
<dbReference type="PANTHER" id="PTHR47506:SF1">
    <property type="entry name" value="HTH-TYPE TRANSCRIPTIONAL REGULATOR YJDC"/>
    <property type="match status" value="1"/>
</dbReference>
<proteinExistence type="predicted"/>
<organism evidence="6 7">
    <name type="scientific">Fusibacter bizertensis</name>
    <dbReference type="NCBI Taxonomy" id="1488331"/>
    <lineage>
        <taxon>Bacteria</taxon>
        <taxon>Bacillati</taxon>
        <taxon>Bacillota</taxon>
        <taxon>Clostridia</taxon>
        <taxon>Eubacteriales</taxon>
        <taxon>Eubacteriales Family XII. Incertae Sedis</taxon>
        <taxon>Fusibacter</taxon>
    </lineage>
</organism>
<dbReference type="Pfam" id="PF00440">
    <property type="entry name" value="TetR_N"/>
    <property type="match status" value="1"/>
</dbReference>
<feature type="domain" description="HTH tetR-type" evidence="5">
    <location>
        <begin position="5"/>
        <end position="65"/>
    </location>
</feature>
<evidence type="ECO:0000313" key="6">
    <source>
        <dbReference type="EMBL" id="MDH8678865.1"/>
    </source>
</evidence>
<evidence type="ECO:0000256" key="4">
    <source>
        <dbReference type="PROSITE-ProRule" id="PRU00335"/>
    </source>
</evidence>
<evidence type="ECO:0000259" key="5">
    <source>
        <dbReference type="PROSITE" id="PS50977"/>
    </source>
</evidence>
<evidence type="ECO:0000313" key="7">
    <source>
        <dbReference type="Proteomes" id="UP001158045"/>
    </source>
</evidence>
<accession>A0ABT6NES2</accession>
<evidence type="ECO:0000256" key="3">
    <source>
        <dbReference type="ARBA" id="ARBA00023163"/>
    </source>
</evidence>
<gene>
    <name evidence="6" type="ORF">QE109_11935</name>
</gene>
<reference evidence="6 7" key="1">
    <citation type="submission" date="2023-04" db="EMBL/GenBank/DDBJ databases">
        <title>Fusibacter bizertensis strain WBS, isolated from littoral bottom sediments of the Arctic seas - biochemical and genomic analysis.</title>
        <authorList>
            <person name="Brioukhanov A.L."/>
        </authorList>
    </citation>
    <scope>NUCLEOTIDE SEQUENCE [LARGE SCALE GENOMIC DNA]</scope>
    <source>
        <strain evidence="6 7">WBS</strain>
    </source>
</reference>
<sequence>MSKNISTKDKILKASLQSFLTIGIDQTSLNLIAESIGIKKPSIYYHFKSKEEIITRCVDNLLDDLEHRIDLSLNTHTQPREQIEALYECIIDFHSGLSILVYDNSSQPVNLNSFFQRCMLEHPSIQKRIESYYHTLQVKLISILSSGQKQGAIKNSLNKEIVSIDLISRIEGMINLSALYSNAHINLQRQGLYETVWDSLKAEQQPKKKRILDYKSIDLGRKW</sequence>
<dbReference type="RefSeq" id="WP_281094753.1">
    <property type="nucleotide sequence ID" value="NZ_JARYZI010000007.1"/>
</dbReference>
<keyword evidence="3" id="KW-0804">Transcription</keyword>
<dbReference type="PROSITE" id="PS50977">
    <property type="entry name" value="HTH_TETR_2"/>
    <property type="match status" value="1"/>
</dbReference>
<dbReference type="InterPro" id="IPR009057">
    <property type="entry name" value="Homeodomain-like_sf"/>
</dbReference>
<dbReference type="Proteomes" id="UP001158045">
    <property type="component" value="Unassembled WGS sequence"/>
</dbReference>
<protein>
    <submittedName>
        <fullName evidence="6">TetR/AcrR family transcriptional regulator</fullName>
    </submittedName>
</protein>